<dbReference type="EMBL" id="JARBJD010000052">
    <property type="protein sequence ID" value="KAK2956790.1"/>
    <property type="molecule type" value="Genomic_DNA"/>
</dbReference>
<gene>
    <name evidence="1" type="ORF">BLNAU_8243</name>
</gene>
<comment type="caution">
    <text evidence="1">The sequence shown here is derived from an EMBL/GenBank/DDBJ whole genome shotgun (WGS) entry which is preliminary data.</text>
</comment>
<protein>
    <submittedName>
        <fullName evidence="1">Uncharacterized protein</fullName>
    </submittedName>
</protein>
<reference evidence="1 2" key="1">
    <citation type="journal article" date="2022" name="bioRxiv">
        <title>Genomics of Preaxostyla Flagellates Illuminates Evolutionary Transitions and the Path Towards Mitochondrial Loss.</title>
        <authorList>
            <person name="Novak L.V.F."/>
            <person name="Treitli S.C."/>
            <person name="Pyrih J."/>
            <person name="Halakuc P."/>
            <person name="Pipaliya S.V."/>
            <person name="Vacek V."/>
            <person name="Brzon O."/>
            <person name="Soukal P."/>
            <person name="Eme L."/>
            <person name="Dacks J.B."/>
            <person name="Karnkowska A."/>
            <person name="Elias M."/>
            <person name="Hampl V."/>
        </authorList>
    </citation>
    <scope>NUCLEOTIDE SEQUENCE [LARGE SCALE GENOMIC DNA]</scope>
    <source>
        <strain evidence="1">NAU3</strain>
        <tissue evidence="1">Gut</tissue>
    </source>
</reference>
<accession>A0ABQ9XZ83</accession>
<proteinExistence type="predicted"/>
<sequence length="238" mass="26242">MKLTEDMTRLTNTNDLIKQQLEVLADASPDFRKQIEILLAKEMSGKEETVRRAVRVGGHAVEFIGPDIACYGSSFSLSVNGHWKSLLSFEIGPVVARFTFVLGTQPQVQTYFGIVASFQTVNALTDWFPRLKGGAGWCPASGFQVMYQNNEKAHSGEACLAGAMGQKIVLEADGREGKRTLKLSQDGQTQPTFFSHIPVPFRFALGLYFQNSPFTIESLEVVDEPQMVGGTLEVPMDE</sequence>
<evidence type="ECO:0000313" key="2">
    <source>
        <dbReference type="Proteomes" id="UP001281761"/>
    </source>
</evidence>
<evidence type="ECO:0000313" key="1">
    <source>
        <dbReference type="EMBL" id="KAK2956790.1"/>
    </source>
</evidence>
<name>A0ABQ9XZ83_9EUKA</name>
<dbReference type="Proteomes" id="UP001281761">
    <property type="component" value="Unassembled WGS sequence"/>
</dbReference>
<organism evidence="1 2">
    <name type="scientific">Blattamonas nauphoetae</name>
    <dbReference type="NCBI Taxonomy" id="2049346"/>
    <lineage>
        <taxon>Eukaryota</taxon>
        <taxon>Metamonada</taxon>
        <taxon>Preaxostyla</taxon>
        <taxon>Oxymonadida</taxon>
        <taxon>Blattamonas</taxon>
    </lineage>
</organism>
<keyword evidence="2" id="KW-1185">Reference proteome</keyword>